<reference evidence="2 3" key="1">
    <citation type="submission" date="2020-04" db="EMBL/GenBank/DDBJ databases">
        <authorList>
            <person name="Pajer P."/>
            <person name="Broz P."/>
        </authorList>
    </citation>
    <scope>NUCLEOTIDE SEQUENCE [LARGE SCALE GENOMIC DNA]</scope>
    <source>
        <strain evidence="3">NRL-ATB46093</strain>
    </source>
</reference>
<proteinExistence type="predicted"/>
<gene>
    <name evidence="2" type="ORF">HF394_16795</name>
</gene>
<accession>A0A7H8QDS9</accession>
<dbReference type="RefSeq" id="WP_036804688.1">
    <property type="nucleotide sequence ID" value="NZ_CP051177.1"/>
</dbReference>
<dbReference type="EMBL" id="CP051177">
    <property type="protein sequence ID" value="QKX52100.1"/>
    <property type="molecule type" value="Genomic_DNA"/>
</dbReference>
<evidence type="ECO:0000259" key="1">
    <source>
        <dbReference type="Pfam" id="PF12680"/>
    </source>
</evidence>
<dbReference type="Pfam" id="PF12680">
    <property type="entry name" value="SnoaL_2"/>
    <property type="match status" value="1"/>
</dbReference>
<protein>
    <submittedName>
        <fullName evidence="2">Nuclear transport factor 2 family protein</fullName>
    </submittedName>
</protein>
<reference evidence="3" key="2">
    <citation type="submission" date="2020-06" db="EMBL/GenBank/DDBJ databases">
        <title>Isolation of Planomicrobium glaciei.</title>
        <authorList>
            <person name="Malisova L."/>
            <person name="Safrankova R."/>
            <person name="Jakubu V."/>
            <person name="Spanelova P."/>
        </authorList>
    </citation>
    <scope>NUCLEOTIDE SEQUENCE [LARGE SCALE GENOMIC DNA]</scope>
    <source>
        <strain evidence="3">NRL-ATB46093</strain>
    </source>
</reference>
<keyword evidence="3" id="KW-1185">Reference proteome</keyword>
<dbReference type="SUPFAM" id="SSF54427">
    <property type="entry name" value="NTF2-like"/>
    <property type="match status" value="1"/>
</dbReference>
<feature type="domain" description="SnoaL-like" evidence="1">
    <location>
        <begin position="16"/>
        <end position="112"/>
    </location>
</feature>
<evidence type="ECO:0000313" key="3">
    <source>
        <dbReference type="Proteomes" id="UP000509222"/>
    </source>
</evidence>
<name>A0A7H8QDS9_9BACL</name>
<organism evidence="2 3">
    <name type="scientific">Planococcus glaciei</name>
    <dbReference type="NCBI Taxonomy" id="459472"/>
    <lineage>
        <taxon>Bacteria</taxon>
        <taxon>Bacillati</taxon>
        <taxon>Bacillota</taxon>
        <taxon>Bacilli</taxon>
        <taxon>Bacillales</taxon>
        <taxon>Caryophanaceae</taxon>
        <taxon>Planococcus</taxon>
    </lineage>
</organism>
<dbReference type="Gene3D" id="3.10.450.50">
    <property type="match status" value="1"/>
</dbReference>
<dbReference type="InterPro" id="IPR032710">
    <property type="entry name" value="NTF2-like_dom_sf"/>
</dbReference>
<dbReference type="Proteomes" id="UP000509222">
    <property type="component" value="Chromosome"/>
</dbReference>
<dbReference type="InterPro" id="IPR037401">
    <property type="entry name" value="SnoaL-like"/>
</dbReference>
<sequence>MANVNSEKFFKEMNVAFVIGDLDFIEKHIADDVVWKMEGEETIEGKQQFLDYVGSMDSDHDVKVTIDHVRSDGLHATVTGKMTIDDKKGLVKSYSYQDIYEMDREEAGKIVSLTSTTQEES</sequence>
<evidence type="ECO:0000313" key="2">
    <source>
        <dbReference type="EMBL" id="QKX52100.1"/>
    </source>
</evidence>
<dbReference type="AlphaFoldDB" id="A0A7H8QDS9"/>